<sequence length="272" mass="30055">MNTLKSTRLIASDLDGTLLRSDKRISQYSANVLDKALSQGKQVVLATGRHFLDVKSKAQVAGVSTHLISANGAQVHLASGELLFERFVSPELIEPLVKAARDLPMVNINFYNKNKWFISRETDWVKNNRSQIPLEYEVMNLIEPPTEEILKVYVTALEGGEDCLLELEQTLLSRFGDKLSICFSSPQCLEVMDLGINKLSGLKILSKALGIDLNHCTAFGDGMNDIEMLSGVGKGLFMGMTAPRPRQVLPKIEVIGDADDDAVAHYIEEHLL</sequence>
<dbReference type="GO" id="GO:0016791">
    <property type="term" value="F:phosphatase activity"/>
    <property type="evidence" value="ECO:0007669"/>
    <property type="project" value="UniProtKB-ARBA"/>
</dbReference>
<evidence type="ECO:0000256" key="3">
    <source>
        <dbReference type="ARBA" id="ARBA00022801"/>
    </source>
</evidence>
<dbReference type="NCBIfam" id="TIGR00099">
    <property type="entry name" value="Cof-subfamily"/>
    <property type="match status" value="1"/>
</dbReference>
<evidence type="ECO:0000256" key="2">
    <source>
        <dbReference type="ARBA" id="ARBA00022723"/>
    </source>
</evidence>
<evidence type="ECO:0000313" key="6">
    <source>
        <dbReference type="EMBL" id="GAM64146.1"/>
    </source>
</evidence>
<dbReference type="GO" id="GO:0000287">
    <property type="term" value="F:magnesium ion binding"/>
    <property type="evidence" value="ECO:0007669"/>
    <property type="project" value="UniProtKB-ARBA"/>
</dbReference>
<comment type="caution">
    <text evidence="6">The sequence shown here is derived from an EMBL/GenBank/DDBJ whole genome shotgun (WGS) entry which is preliminary data.</text>
</comment>
<dbReference type="SFLD" id="SFLDS00003">
    <property type="entry name" value="Haloacid_Dehalogenase"/>
    <property type="match status" value="1"/>
</dbReference>
<dbReference type="Proteomes" id="UP000031670">
    <property type="component" value="Unassembled WGS sequence"/>
</dbReference>
<protein>
    <submittedName>
        <fullName evidence="6">Cof protein</fullName>
    </submittedName>
</protein>
<keyword evidence="3" id="KW-0378">Hydrolase</keyword>
<dbReference type="CDD" id="cd07516">
    <property type="entry name" value="HAD_Pase"/>
    <property type="match status" value="1"/>
</dbReference>
<dbReference type="AlphaFoldDB" id="A0A0B8PCP6"/>
<dbReference type="PANTHER" id="PTHR47267">
    <property type="match status" value="1"/>
</dbReference>
<comment type="similarity">
    <text evidence="5">Belongs to the HAD-like hydrolase superfamily. Cof family.</text>
</comment>
<reference evidence="6 7" key="2">
    <citation type="submission" date="2015-01" db="EMBL/GenBank/DDBJ databases">
        <authorList>
            <consortium name="NBRP consortium"/>
            <person name="Sawabe T."/>
            <person name="Meirelles P."/>
            <person name="Feng G."/>
            <person name="Sayaka M."/>
            <person name="Hattori M."/>
            <person name="Ohkuma M."/>
        </authorList>
    </citation>
    <scope>NUCLEOTIDE SEQUENCE [LARGE SCALE GENOMIC DNA]</scope>
    <source>
        <strain evidence="6 7">JCM19232</strain>
    </source>
</reference>
<dbReference type="PANTHER" id="PTHR47267:SF2">
    <property type="entry name" value="HMP-PP PHOSPHATASE"/>
    <property type="match status" value="1"/>
</dbReference>
<dbReference type="NCBIfam" id="TIGR01484">
    <property type="entry name" value="HAD-SF-IIB"/>
    <property type="match status" value="1"/>
</dbReference>
<dbReference type="InterPro" id="IPR000150">
    <property type="entry name" value="Cof"/>
</dbReference>
<evidence type="ECO:0000256" key="5">
    <source>
        <dbReference type="ARBA" id="ARBA00034778"/>
    </source>
</evidence>
<organism evidence="6 7">
    <name type="scientific">Vibrio ishigakensis</name>
    <dbReference type="NCBI Taxonomy" id="1481914"/>
    <lineage>
        <taxon>Bacteria</taxon>
        <taxon>Pseudomonadati</taxon>
        <taxon>Pseudomonadota</taxon>
        <taxon>Gammaproteobacteria</taxon>
        <taxon>Vibrionales</taxon>
        <taxon>Vibrionaceae</taxon>
        <taxon>Vibrio</taxon>
    </lineage>
</organism>
<keyword evidence="2" id="KW-0479">Metal-binding</keyword>
<dbReference type="InterPro" id="IPR023214">
    <property type="entry name" value="HAD_sf"/>
</dbReference>
<name>A0A0B8PCP6_9VIBR</name>
<evidence type="ECO:0000256" key="1">
    <source>
        <dbReference type="ARBA" id="ARBA00001946"/>
    </source>
</evidence>
<comment type="cofactor">
    <cofactor evidence="1">
        <name>Mg(2+)</name>
        <dbReference type="ChEBI" id="CHEBI:18420"/>
    </cofactor>
</comment>
<evidence type="ECO:0000256" key="4">
    <source>
        <dbReference type="ARBA" id="ARBA00022842"/>
    </source>
</evidence>
<dbReference type="SUPFAM" id="SSF56784">
    <property type="entry name" value="HAD-like"/>
    <property type="match status" value="1"/>
</dbReference>
<accession>A0A0B8PCP6</accession>
<evidence type="ECO:0000313" key="7">
    <source>
        <dbReference type="Proteomes" id="UP000031670"/>
    </source>
</evidence>
<reference evidence="6 7" key="1">
    <citation type="submission" date="2015-01" db="EMBL/GenBank/DDBJ databases">
        <title>Vibrio sp. C5 JCM 19232 whole genome shotgun sequence.</title>
        <authorList>
            <person name="Sawabe T."/>
            <person name="Meirelles P."/>
            <person name="Feng G."/>
            <person name="Sayaka M."/>
            <person name="Hattori M."/>
            <person name="Ohkuma M."/>
        </authorList>
    </citation>
    <scope>NUCLEOTIDE SEQUENCE [LARGE SCALE GENOMIC DNA]</scope>
    <source>
        <strain evidence="6 7">JCM19232</strain>
    </source>
</reference>
<proteinExistence type="inferred from homology"/>
<gene>
    <name evidence="6" type="ORF">JCM19232_3422</name>
</gene>
<dbReference type="Pfam" id="PF08282">
    <property type="entry name" value="Hydrolase_3"/>
    <property type="match status" value="1"/>
</dbReference>
<dbReference type="SFLD" id="SFLDG01140">
    <property type="entry name" value="C2.B:_Phosphomannomutase_and_P"/>
    <property type="match status" value="1"/>
</dbReference>
<dbReference type="Gene3D" id="3.40.50.1000">
    <property type="entry name" value="HAD superfamily/HAD-like"/>
    <property type="match status" value="1"/>
</dbReference>
<dbReference type="Gene3D" id="3.30.1240.10">
    <property type="match status" value="1"/>
</dbReference>
<dbReference type="EMBL" id="BBSA01000011">
    <property type="protein sequence ID" value="GAM64146.1"/>
    <property type="molecule type" value="Genomic_DNA"/>
</dbReference>
<dbReference type="InterPro" id="IPR036412">
    <property type="entry name" value="HAD-like_sf"/>
</dbReference>
<dbReference type="InterPro" id="IPR006379">
    <property type="entry name" value="HAD-SF_hydro_IIB"/>
</dbReference>
<keyword evidence="4" id="KW-0460">Magnesium</keyword>